<dbReference type="Proteomes" id="UP000651977">
    <property type="component" value="Unassembled WGS sequence"/>
</dbReference>
<dbReference type="CDD" id="cd07516">
    <property type="entry name" value="HAD_Pase"/>
    <property type="match status" value="1"/>
</dbReference>
<reference evidence="2" key="1">
    <citation type="journal article" date="2019" name="Int. J. Syst. Evol. Microbiol.">
        <title>The Global Catalogue of Microorganisms (GCM) 10K type strain sequencing project: providing services to taxonomists for standard genome sequencing and annotation.</title>
        <authorList>
            <consortium name="The Broad Institute Genomics Platform"/>
            <consortium name="The Broad Institute Genome Sequencing Center for Infectious Disease"/>
            <person name="Wu L."/>
            <person name="Ma J."/>
        </authorList>
    </citation>
    <scope>NUCLEOTIDE SEQUENCE [LARGE SCALE GENOMIC DNA]</scope>
    <source>
        <strain evidence="2">CGMCC 1.10131</strain>
    </source>
</reference>
<dbReference type="InterPro" id="IPR023214">
    <property type="entry name" value="HAD_sf"/>
</dbReference>
<keyword evidence="2" id="KW-1185">Reference proteome</keyword>
<dbReference type="Pfam" id="PF08282">
    <property type="entry name" value="Hydrolase_3"/>
    <property type="match status" value="1"/>
</dbReference>
<comment type="caution">
    <text evidence="1">The sequence shown here is derived from an EMBL/GenBank/DDBJ whole genome shotgun (WGS) entry which is preliminary data.</text>
</comment>
<gene>
    <name evidence="1" type="ORF">GCM10007414_12640</name>
</gene>
<dbReference type="EMBL" id="BMDY01000006">
    <property type="protein sequence ID" value="GGB00965.1"/>
    <property type="molecule type" value="Genomic_DNA"/>
</dbReference>
<dbReference type="SFLD" id="SFLDS00003">
    <property type="entry name" value="Haloacid_Dehalogenase"/>
    <property type="match status" value="1"/>
</dbReference>
<evidence type="ECO:0000313" key="1">
    <source>
        <dbReference type="EMBL" id="GGB00965.1"/>
    </source>
</evidence>
<proteinExistence type="predicted"/>
<protein>
    <submittedName>
        <fullName evidence="1">Haloacid dehalogenase</fullName>
    </submittedName>
</protein>
<evidence type="ECO:0000313" key="2">
    <source>
        <dbReference type="Proteomes" id="UP000651977"/>
    </source>
</evidence>
<dbReference type="PANTHER" id="PTHR10000:SF8">
    <property type="entry name" value="HAD SUPERFAMILY HYDROLASE-LIKE, TYPE 3"/>
    <property type="match status" value="1"/>
</dbReference>
<dbReference type="SFLD" id="SFLDG01140">
    <property type="entry name" value="C2.B:_Phosphomannomutase_and_P"/>
    <property type="match status" value="1"/>
</dbReference>
<organism evidence="1 2">
    <name type="scientific">Agarivorans gilvus</name>
    <dbReference type="NCBI Taxonomy" id="680279"/>
    <lineage>
        <taxon>Bacteria</taxon>
        <taxon>Pseudomonadati</taxon>
        <taxon>Pseudomonadota</taxon>
        <taxon>Gammaproteobacteria</taxon>
        <taxon>Alteromonadales</taxon>
        <taxon>Alteromonadaceae</taxon>
        <taxon>Agarivorans</taxon>
    </lineage>
</organism>
<accession>A0ABQ1HZW7</accession>
<dbReference type="InterPro" id="IPR036412">
    <property type="entry name" value="HAD-like_sf"/>
</dbReference>
<dbReference type="NCBIfam" id="TIGR00099">
    <property type="entry name" value="Cof-subfamily"/>
    <property type="match status" value="1"/>
</dbReference>
<dbReference type="InterPro" id="IPR000150">
    <property type="entry name" value="Cof"/>
</dbReference>
<dbReference type="SUPFAM" id="SSF56784">
    <property type="entry name" value="HAD-like"/>
    <property type="match status" value="1"/>
</dbReference>
<dbReference type="PANTHER" id="PTHR10000">
    <property type="entry name" value="PHOSPHOSERINE PHOSPHATASE"/>
    <property type="match status" value="1"/>
</dbReference>
<dbReference type="PROSITE" id="PS01228">
    <property type="entry name" value="COF_1"/>
    <property type="match status" value="1"/>
</dbReference>
<dbReference type="InterPro" id="IPR006379">
    <property type="entry name" value="HAD-SF_hydro_IIB"/>
</dbReference>
<dbReference type="RefSeq" id="WP_055734821.1">
    <property type="nucleotide sequence ID" value="NZ_BMDY01000006.1"/>
</dbReference>
<dbReference type="SFLD" id="SFLDG01144">
    <property type="entry name" value="C2.B.4:_PGP_Like"/>
    <property type="match status" value="1"/>
</dbReference>
<dbReference type="NCBIfam" id="TIGR01484">
    <property type="entry name" value="HAD-SF-IIB"/>
    <property type="match status" value="1"/>
</dbReference>
<sequence>MIKLIALDMDGTLLNEEKKITPRTHQAIQQAKQAGVKVVLASGRPLQGLVPYLEQLELTSDEDFVISYNGSLVQRVGNSEIIHKTTLNGKDGSELLKVAEQLGVYIHAFSAEHGLITQQHNPWTDIESSINGIDVNEFDFAQLSADDALVKIMFVAEESVLDQAIANLPAELREQYTVCRSAPFFLEFLHRDSNKGVGVAQLAAILGLSAEQVMCAGDAENDLQMLQYAGLAVAMDNADPELKAIANYIAPSNKQDGVAVAIEEKVLNSLCVESANN</sequence>
<dbReference type="NCBIfam" id="NF007806">
    <property type="entry name" value="PRK10513.1"/>
    <property type="match status" value="1"/>
</dbReference>
<name>A0ABQ1HZW7_9ALTE</name>
<dbReference type="Gene3D" id="3.40.50.1000">
    <property type="entry name" value="HAD superfamily/HAD-like"/>
    <property type="match status" value="1"/>
</dbReference>
<dbReference type="Gene3D" id="3.30.1240.10">
    <property type="match status" value="1"/>
</dbReference>